<feature type="domain" description="Barstar (barnase inhibitor)" evidence="2">
    <location>
        <begin position="12"/>
        <end position="99"/>
    </location>
</feature>
<evidence type="ECO:0000256" key="1">
    <source>
        <dbReference type="ARBA" id="ARBA00006845"/>
    </source>
</evidence>
<evidence type="ECO:0000313" key="3">
    <source>
        <dbReference type="EMBL" id="OYN80274.1"/>
    </source>
</evidence>
<sequence length="106" mass="11965">MTPQPDSAVPVIFRIEGRKIKSISDFYREIGRSVNGPGGYFGRNLDALADCLRGGFGTPENRPFEFDWEHSAFSRRYLMDAQRGQPAFFDSVQDVFDDAGVTLNLR</sequence>
<dbReference type="OrthoDB" id="8859549at2"/>
<comment type="caution">
    <text evidence="3">The sequence shown here is derived from an EMBL/GenBank/DDBJ whole genome shotgun (WGS) entry which is preliminary data.</text>
</comment>
<dbReference type="AlphaFoldDB" id="A0A255DLY8"/>
<dbReference type="InterPro" id="IPR000468">
    <property type="entry name" value="Barstar"/>
</dbReference>
<dbReference type="EMBL" id="NOZR01000006">
    <property type="protein sequence ID" value="OYN80274.1"/>
    <property type="molecule type" value="Genomic_DNA"/>
</dbReference>
<dbReference type="InterPro" id="IPR035905">
    <property type="entry name" value="Barstar-like_sf"/>
</dbReference>
<protein>
    <recommendedName>
        <fullName evidence="2">Barstar (barnase inhibitor) domain-containing protein</fullName>
    </recommendedName>
</protein>
<dbReference type="Proteomes" id="UP000216063">
    <property type="component" value="Unassembled WGS sequence"/>
</dbReference>
<evidence type="ECO:0000259" key="2">
    <source>
        <dbReference type="Pfam" id="PF01337"/>
    </source>
</evidence>
<name>A0A255DLY8_9MYCO</name>
<dbReference type="SUPFAM" id="SSF52038">
    <property type="entry name" value="Barstar-related"/>
    <property type="match status" value="1"/>
</dbReference>
<evidence type="ECO:0000313" key="4">
    <source>
        <dbReference type="Proteomes" id="UP000216063"/>
    </source>
</evidence>
<accession>A0A255DLY8</accession>
<reference evidence="3 4" key="1">
    <citation type="submission" date="2017-07" db="EMBL/GenBank/DDBJ databases">
        <title>The new phylogeny of genus Mycobacterium.</title>
        <authorList>
            <person name="Tortoli E."/>
            <person name="Trovato A."/>
            <person name="Cirillo D.M."/>
        </authorList>
    </citation>
    <scope>NUCLEOTIDE SEQUENCE [LARGE SCALE GENOMIC DNA]</scope>
    <source>
        <strain evidence="3 4">ATCC 33027</strain>
    </source>
</reference>
<keyword evidence="4" id="KW-1185">Reference proteome</keyword>
<proteinExistence type="inferred from homology"/>
<organism evidence="3 4">
    <name type="scientific">Mycolicibacterium sphagni</name>
    <dbReference type="NCBI Taxonomy" id="1786"/>
    <lineage>
        <taxon>Bacteria</taxon>
        <taxon>Bacillati</taxon>
        <taxon>Actinomycetota</taxon>
        <taxon>Actinomycetes</taxon>
        <taxon>Mycobacteriales</taxon>
        <taxon>Mycobacteriaceae</taxon>
        <taxon>Mycolicibacterium</taxon>
    </lineage>
</organism>
<gene>
    <name evidence="3" type="ORF">CG716_08980</name>
</gene>
<comment type="similarity">
    <text evidence="1">Belongs to the barstar family.</text>
</comment>
<dbReference type="Gene3D" id="3.30.370.10">
    <property type="entry name" value="Barstar-like"/>
    <property type="match status" value="1"/>
</dbReference>
<dbReference type="Pfam" id="PF01337">
    <property type="entry name" value="Barstar"/>
    <property type="match status" value="1"/>
</dbReference>